<dbReference type="EMBL" id="JBFARM010000012">
    <property type="protein sequence ID" value="MEV4290965.1"/>
    <property type="molecule type" value="Genomic_DNA"/>
</dbReference>
<evidence type="ECO:0000256" key="1">
    <source>
        <dbReference type="SAM" id="MobiDB-lite"/>
    </source>
</evidence>
<proteinExistence type="predicted"/>
<evidence type="ECO:0000256" key="2">
    <source>
        <dbReference type="SAM" id="SignalP"/>
    </source>
</evidence>
<gene>
    <name evidence="3" type="ORF">AB0K40_36110</name>
</gene>
<dbReference type="RefSeq" id="WP_364458684.1">
    <property type="nucleotide sequence ID" value="NZ_JBFARM010000012.1"/>
</dbReference>
<organism evidence="3 4">
    <name type="scientific">Nonomuraea bangladeshensis</name>
    <dbReference type="NCBI Taxonomy" id="404385"/>
    <lineage>
        <taxon>Bacteria</taxon>
        <taxon>Bacillati</taxon>
        <taxon>Actinomycetota</taxon>
        <taxon>Actinomycetes</taxon>
        <taxon>Streptosporangiales</taxon>
        <taxon>Streptosporangiaceae</taxon>
        <taxon>Nonomuraea</taxon>
    </lineage>
</organism>
<accession>A0ABV3HFR3</accession>
<feature type="chain" id="PRO_5046239629" evidence="2">
    <location>
        <begin position="34"/>
        <end position="241"/>
    </location>
</feature>
<keyword evidence="2" id="KW-0732">Signal</keyword>
<keyword evidence="4" id="KW-1185">Reference proteome</keyword>
<evidence type="ECO:0000313" key="4">
    <source>
        <dbReference type="Proteomes" id="UP001552427"/>
    </source>
</evidence>
<comment type="caution">
    <text evidence="3">The sequence shown here is derived from an EMBL/GenBank/DDBJ whole genome shotgun (WGS) entry which is preliminary data.</text>
</comment>
<dbReference type="Proteomes" id="UP001552427">
    <property type="component" value="Unassembled WGS sequence"/>
</dbReference>
<sequence length="241" mass="27685">MFAPIHLRRGMRKAAACGTLSIVLAATLAPAWADNRTDNPTDSRTGDDDDVDNTVAEAVDETAEDNVNNRRRHRNRVKDTDHPVCTPRIFFKRGHISPRNFFLPRTRYTDGPGGSMTVSVTREHEVLAFLETEKEFVRTSNPIEPGEVIRALRKNGIPHLEERHMVFTGHEYTREISDGMYGNMWYRVFGYRIGWSAWSVLSTCRHVEIASGIANVPARFEGWKYWESKHPSYKGRRLPWK</sequence>
<name>A0ABV3HFR3_9ACTN</name>
<reference evidence="3 4" key="1">
    <citation type="submission" date="2024-06" db="EMBL/GenBank/DDBJ databases">
        <title>The Natural Products Discovery Center: Release of the First 8490 Sequenced Strains for Exploring Actinobacteria Biosynthetic Diversity.</title>
        <authorList>
            <person name="Kalkreuter E."/>
            <person name="Kautsar S.A."/>
            <person name="Yang D."/>
            <person name="Bader C.D."/>
            <person name="Teijaro C.N."/>
            <person name="Fluegel L."/>
            <person name="Davis C.M."/>
            <person name="Simpson J.R."/>
            <person name="Lauterbach L."/>
            <person name="Steele A.D."/>
            <person name="Gui C."/>
            <person name="Meng S."/>
            <person name="Li G."/>
            <person name="Viehrig K."/>
            <person name="Ye F."/>
            <person name="Su P."/>
            <person name="Kiefer A.F."/>
            <person name="Nichols A."/>
            <person name="Cepeda A.J."/>
            <person name="Yan W."/>
            <person name="Fan B."/>
            <person name="Jiang Y."/>
            <person name="Adhikari A."/>
            <person name="Zheng C.-J."/>
            <person name="Schuster L."/>
            <person name="Cowan T.M."/>
            <person name="Smanski M.J."/>
            <person name="Chevrette M.G."/>
            <person name="De Carvalho L.P.S."/>
            <person name="Shen B."/>
        </authorList>
    </citation>
    <scope>NUCLEOTIDE SEQUENCE [LARGE SCALE GENOMIC DNA]</scope>
    <source>
        <strain evidence="3 4">NPDC049574</strain>
    </source>
</reference>
<protein>
    <submittedName>
        <fullName evidence="3">Uncharacterized protein</fullName>
    </submittedName>
</protein>
<feature type="signal peptide" evidence="2">
    <location>
        <begin position="1"/>
        <end position="33"/>
    </location>
</feature>
<evidence type="ECO:0000313" key="3">
    <source>
        <dbReference type="EMBL" id="MEV4290965.1"/>
    </source>
</evidence>
<feature type="region of interest" description="Disordered" evidence="1">
    <location>
        <begin position="58"/>
        <end position="79"/>
    </location>
</feature>